<keyword evidence="12" id="KW-1185">Reference proteome</keyword>
<name>A0ABX6EPS8_KLUMA</name>
<feature type="region of interest" description="Actin-binding" evidence="8">
    <location>
        <begin position="625"/>
        <end position="647"/>
    </location>
</feature>
<dbReference type="Gene3D" id="1.20.120.720">
    <property type="entry name" value="Myosin VI head, motor domain, U50 subdomain"/>
    <property type="match status" value="1"/>
</dbReference>
<evidence type="ECO:0000259" key="10">
    <source>
        <dbReference type="PROSITE" id="PS51456"/>
    </source>
</evidence>
<evidence type="ECO:0000256" key="7">
    <source>
        <dbReference type="ARBA" id="ARBA00023203"/>
    </source>
</evidence>
<comment type="similarity">
    <text evidence="1 8">Belongs to the TRAFAC class myosin-kinesin ATPase superfamily. Myosin family.</text>
</comment>
<dbReference type="Gene3D" id="1.20.58.530">
    <property type="match status" value="1"/>
</dbReference>
<evidence type="ECO:0000256" key="3">
    <source>
        <dbReference type="ARBA" id="ARBA00022840"/>
    </source>
</evidence>
<dbReference type="SUPFAM" id="SSF57997">
    <property type="entry name" value="Tropomyosin"/>
    <property type="match status" value="2"/>
</dbReference>
<evidence type="ECO:0000313" key="12">
    <source>
        <dbReference type="Proteomes" id="UP000422736"/>
    </source>
</evidence>
<protein>
    <submittedName>
        <fullName evidence="11">Myosin-1</fullName>
    </submittedName>
</protein>
<evidence type="ECO:0000256" key="1">
    <source>
        <dbReference type="ARBA" id="ARBA00008314"/>
    </source>
</evidence>
<gene>
    <name evidence="11" type="primary">MYO1</name>
    <name evidence="11" type="ORF">FIM1_940</name>
</gene>
<evidence type="ECO:0000256" key="8">
    <source>
        <dbReference type="PROSITE-ProRule" id="PRU00782"/>
    </source>
</evidence>
<proteinExistence type="inferred from homology"/>
<accession>A0ABX6EPS8</accession>
<dbReference type="PROSITE" id="PS51456">
    <property type="entry name" value="MYOSIN_MOTOR"/>
    <property type="match status" value="1"/>
</dbReference>
<feature type="domain" description="Myosin motor" evidence="10">
    <location>
        <begin position="76"/>
        <end position="745"/>
    </location>
</feature>
<dbReference type="Pfam" id="PF00063">
    <property type="entry name" value="Myosin_head"/>
    <property type="match status" value="1"/>
</dbReference>
<dbReference type="Gene3D" id="1.20.5.170">
    <property type="match status" value="1"/>
</dbReference>
<evidence type="ECO:0000256" key="6">
    <source>
        <dbReference type="ARBA" id="ARBA00023175"/>
    </source>
</evidence>
<dbReference type="InterPro" id="IPR001609">
    <property type="entry name" value="Myosin_head_motor_dom-like"/>
</dbReference>
<evidence type="ECO:0000256" key="2">
    <source>
        <dbReference type="ARBA" id="ARBA00022741"/>
    </source>
</evidence>
<keyword evidence="2 8" id="KW-0547">Nucleotide-binding</keyword>
<dbReference type="SUPFAM" id="SSF52540">
    <property type="entry name" value="P-loop containing nucleoside triphosphate hydrolases"/>
    <property type="match status" value="1"/>
</dbReference>
<feature type="coiled-coil region" evidence="9">
    <location>
        <begin position="893"/>
        <end position="1201"/>
    </location>
</feature>
<organism evidence="11 12">
    <name type="scientific">Kluyveromyces marxianus</name>
    <name type="common">Yeast</name>
    <name type="synonym">Candida kefyr</name>
    <dbReference type="NCBI Taxonomy" id="4911"/>
    <lineage>
        <taxon>Eukaryota</taxon>
        <taxon>Fungi</taxon>
        <taxon>Dikarya</taxon>
        <taxon>Ascomycota</taxon>
        <taxon>Saccharomycotina</taxon>
        <taxon>Saccharomycetes</taxon>
        <taxon>Saccharomycetales</taxon>
        <taxon>Saccharomycetaceae</taxon>
        <taxon>Kluyveromyces</taxon>
    </lineage>
</organism>
<dbReference type="CDD" id="cd01377">
    <property type="entry name" value="MYSc_class_II"/>
    <property type="match status" value="1"/>
</dbReference>
<dbReference type="Gene3D" id="1.10.10.820">
    <property type="match status" value="1"/>
</dbReference>
<keyword evidence="3 8" id="KW-0067">ATP-binding</keyword>
<dbReference type="Gene3D" id="1.10.287.1490">
    <property type="match status" value="1"/>
</dbReference>
<feature type="coiled-coil region" evidence="9">
    <location>
        <begin position="1336"/>
        <end position="1412"/>
    </location>
</feature>
<sequence>MSYSGSLEHSQGQGQQKERFWVPDEREVFLQGHLVEWKTSTNKRGQEEKVAVVCVNGKNEEYLEEEIAPVNPSSFDKVDNLSELTHLNEASVLFNLENRYQDDLIYTYSGLFLVAINPYSNIKIYTNSYMKLYHGSPKEDNKPHIFAVAEQAYQNLLHQKQDQSILVTGESGAGKTENTKKILEYLASITTDDKLLLNQTQESFERKILQSNPILESFGNAQTVRNNNSSRFGKFIKIDFDEYGKINGAHIEWYLLEKSRVIQAHPRERNYHIFYQVLTGMSKQELRAIELESNSILDYQYLKNSNPSIPGVDDAQNFQELLSAFDIVGFSKDDIQAILKCISIILHIGNIEFVSERSEQASIKNDIKPLCKLIGIQENDFKTAVLKPRSKAGKEWVSQSKNASQARSILNSLSRSLYEKLFEYIVNQINKSLEHGSMTEYSIGLLDIAGFEIFKDNSFEQLCINFTNEKLQQFFNHHMFVLEQNEYQKENIQWSFIDYGKDLQSTIDLIEQKKDIPGILPILEEESILPKSSDDSFYSKLISSWDNKSTKFKRSKLDNCFVLKHYAGDVEYNVTGWLSKNKDPLNENLLQVLSSSSNALVSQFFADHIRGSSFRTSSTKHREQLSTLIQELGNTDPHFVRCIIPNNKKKAREFDKKLILDQLRCNGVLEGIRIARDGYPNRIFFKEFFQRYKILSDEYRFTTSSKKNCEILLSSLHLDPTIYKVGNTKLFFKAGVLANLELLKEQRLCAAVTKFNALVSGKNVRKEIKSQLRKLQAARVLKVTFETYDRLMENPWYNLYMKLQPLLDSSNDIVKTKKIAEQVKQLELKLSESEKDKTAISEAKSMVEQELENIRSVLNTKVEELNKTQDLLVTTQTKHSELQSKWEETVKLKETIQTQNTSLNEELDSLRLQLEEAQAATVSSRENYDSLNNDKQKLEEAFAELEAKMDDLKQEENTLDSEKADLLKQVDSLKAEIENKEALVKEMETKLKDSEIAIDVKLKSLEKNLASTSKRMKGFVEENSELVSQINILKTDLNTKTKLLEKRTDELNRLNAKLATHESMVNDLSNEKESLLNEVSTLSKELKSLRQENDSNKWKLESLNEQYQRELEKLNEQSNNSHVDNGEVDALRKELLQEQSLNKFLNDRLVSASKSNKTINGFASSLDNDLRDEFDKMSLKYKEIEQQLSNEIEEKKTLISRLRFAETRLASASFDNQTLVAQLKKIKELTKATIGESKLDNELQNIDRFEINQEKMLLEVDFLKKQLEKEMEARKSAERVAIALHQKFSQIERSDSSADIYKLRYEAKEDYVKSLESRLNPSSPLKDKTNVTNGDIFKHRESFEKYEEEVQRYKVEANRMHSLLNEYQDKINELTLSYNKSMITETSLKEQVAHLEDELKTIEQQKTMIQSNSKRYQAQYEGSQRDLIAVEGEVRAVKHGLKQAEKDIESMTQMIQKLRSQNKQKEQEIWKQETQITKLESVLDEKTIELDKCTARNKALEEDIAHYKERARAVENNKEYLDQIDSLRGELDKHLRLETEMKKEISNLGYQLETLKLDSDAKIEDLLKQTNHYENLVSELGIQRDEAEAAKKTLETNLKTLEVKVSNMEENIRSLSGENHQLQEERKFLREKLEEAGNDVSKSLKEKEKYSHDVQFLEESLALQKQQTERNEALISELQTTVDSLKKSLSTEKDKNGDLFQENSSLGKANDMLRNELLEAKNKLADTSEKEAWFNKVQDLEKHLEEERTSKFEEVKKSRKLERIIEELEKKNEEQANVIEQANEARAKFEGTVGNLDEKLGELEAMNASKDTALSKLHRDNVYYQEQITELEREIQSWKERYERLSDRRQSLAQSTEGVFI</sequence>
<keyword evidence="6 8" id="KW-0505">Motor protein</keyword>
<dbReference type="SMART" id="SM00242">
    <property type="entry name" value="MYSc"/>
    <property type="match status" value="1"/>
</dbReference>
<dbReference type="Proteomes" id="UP000422736">
    <property type="component" value="Chromosome 2"/>
</dbReference>
<dbReference type="PANTHER" id="PTHR13140:SF857">
    <property type="entry name" value="MYOSIN-11"/>
    <property type="match status" value="1"/>
</dbReference>
<feature type="coiled-coil region" evidence="9">
    <location>
        <begin position="1441"/>
        <end position="1537"/>
    </location>
</feature>
<evidence type="ECO:0000313" key="11">
    <source>
        <dbReference type="EMBL" id="QGN14283.1"/>
    </source>
</evidence>
<dbReference type="PRINTS" id="PR00193">
    <property type="entry name" value="MYOSINHEAVY"/>
</dbReference>
<feature type="coiled-coil region" evidence="9">
    <location>
        <begin position="1577"/>
        <end position="1855"/>
    </location>
</feature>
<dbReference type="PANTHER" id="PTHR13140">
    <property type="entry name" value="MYOSIN"/>
    <property type="match status" value="1"/>
</dbReference>
<evidence type="ECO:0000256" key="5">
    <source>
        <dbReference type="ARBA" id="ARBA00023123"/>
    </source>
</evidence>
<feature type="binding site" evidence="8">
    <location>
        <begin position="169"/>
        <end position="176"/>
    </location>
    <ligand>
        <name>ATP</name>
        <dbReference type="ChEBI" id="CHEBI:30616"/>
    </ligand>
</feature>
<keyword evidence="5 8" id="KW-0518">Myosin</keyword>
<dbReference type="SUPFAM" id="SSF90257">
    <property type="entry name" value="Myosin rod fragments"/>
    <property type="match status" value="1"/>
</dbReference>
<dbReference type="InterPro" id="IPR027417">
    <property type="entry name" value="P-loop_NTPase"/>
</dbReference>
<dbReference type="InterPro" id="IPR036961">
    <property type="entry name" value="Kinesin_motor_dom_sf"/>
</dbReference>
<dbReference type="Gene3D" id="3.40.850.10">
    <property type="entry name" value="Kinesin motor domain"/>
    <property type="match status" value="1"/>
</dbReference>
<evidence type="ECO:0000256" key="4">
    <source>
        <dbReference type="ARBA" id="ARBA00023054"/>
    </source>
</evidence>
<feature type="coiled-coil region" evidence="9">
    <location>
        <begin position="816"/>
        <end position="868"/>
    </location>
</feature>
<keyword evidence="4 9" id="KW-0175">Coiled coil</keyword>
<keyword evidence="7 8" id="KW-0009">Actin-binding</keyword>
<reference evidence="11 12" key="1">
    <citation type="submission" date="2016-03" db="EMBL/GenBank/DDBJ databases">
        <title>How can Kluyveromyces marxianus grow so fast - potential evolutionary course in Saccharomyces Complex revealed by comparative genomics.</title>
        <authorList>
            <person name="Mo W."/>
            <person name="Lu W."/>
            <person name="Yang X."/>
            <person name="Qi J."/>
            <person name="Lv H."/>
        </authorList>
    </citation>
    <scope>NUCLEOTIDE SEQUENCE [LARGE SCALE GENOMIC DNA]</scope>
    <source>
        <strain evidence="11 12">FIM1</strain>
    </source>
</reference>
<dbReference type="Gene3D" id="1.20.5.4820">
    <property type="match status" value="1"/>
</dbReference>
<dbReference type="EMBL" id="CP015055">
    <property type="protein sequence ID" value="QGN14283.1"/>
    <property type="molecule type" value="Genomic_DNA"/>
</dbReference>
<feature type="coiled-coil region" evidence="9">
    <location>
        <begin position="1246"/>
        <end position="1280"/>
    </location>
</feature>
<evidence type="ECO:0000256" key="9">
    <source>
        <dbReference type="SAM" id="Coils"/>
    </source>
</evidence>